<evidence type="ECO:0000256" key="7">
    <source>
        <dbReference type="ARBA" id="ARBA00023316"/>
    </source>
</evidence>
<dbReference type="GO" id="GO:0008360">
    <property type="term" value="P:regulation of cell shape"/>
    <property type="evidence" value="ECO:0007669"/>
    <property type="project" value="UniProtKB-UniRule"/>
</dbReference>
<dbReference type="GO" id="GO:0005576">
    <property type="term" value="C:extracellular region"/>
    <property type="evidence" value="ECO:0007669"/>
    <property type="project" value="TreeGrafter"/>
</dbReference>
<feature type="domain" description="L,D-TPase catalytic" evidence="10">
    <location>
        <begin position="27"/>
        <end position="151"/>
    </location>
</feature>
<name>A0A7X2J0Q3_9BACI</name>
<dbReference type="FunFam" id="2.40.440.10:FF:000003">
    <property type="entry name" value="L,D-transpeptidase YciB"/>
    <property type="match status" value="1"/>
</dbReference>
<keyword evidence="12" id="KW-1185">Reference proteome</keyword>
<dbReference type="InterPro" id="IPR050979">
    <property type="entry name" value="LD-transpeptidase"/>
</dbReference>
<dbReference type="OrthoDB" id="9787225at2"/>
<dbReference type="PANTHER" id="PTHR30582">
    <property type="entry name" value="L,D-TRANSPEPTIDASE"/>
    <property type="match status" value="1"/>
</dbReference>
<gene>
    <name evidence="11" type="ORF">GJU40_13375</name>
</gene>
<evidence type="ECO:0000256" key="1">
    <source>
        <dbReference type="ARBA" id="ARBA00004752"/>
    </source>
</evidence>
<dbReference type="PANTHER" id="PTHR30582:SF4">
    <property type="entry name" value="L,D-TRANSPEPTIDASE YQJB-RELATED"/>
    <property type="match status" value="1"/>
</dbReference>
<dbReference type="InterPro" id="IPR005490">
    <property type="entry name" value="LD_TPept_cat_dom"/>
</dbReference>
<keyword evidence="6 9" id="KW-0573">Peptidoglycan synthesis</keyword>
<keyword evidence="3" id="KW-0808">Transferase</keyword>
<dbReference type="InterPro" id="IPR038063">
    <property type="entry name" value="Transpep_catalytic_dom"/>
</dbReference>
<evidence type="ECO:0000256" key="5">
    <source>
        <dbReference type="ARBA" id="ARBA00022960"/>
    </source>
</evidence>
<dbReference type="RefSeq" id="WP_154308499.1">
    <property type="nucleotide sequence ID" value="NZ_WKKI01000028.1"/>
</dbReference>
<keyword evidence="7 9" id="KW-0961">Cell wall biogenesis/degradation</keyword>
<evidence type="ECO:0000313" key="11">
    <source>
        <dbReference type="EMBL" id="MRX73134.1"/>
    </source>
</evidence>
<reference evidence="11 12" key="1">
    <citation type="submission" date="2019-11" db="EMBL/GenBank/DDBJ databases">
        <title>Bacillus lacus genome.</title>
        <authorList>
            <person name="Allen C.J."/>
            <person name="Newman J.D."/>
        </authorList>
    </citation>
    <scope>NUCLEOTIDE SEQUENCE [LARGE SCALE GENOMIC DNA]</scope>
    <source>
        <strain evidence="11 12">KCTC 33946</strain>
    </source>
</reference>
<dbReference type="Gene3D" id="2.40.440.10">
    <property type="entry name" value="L,D-transpeptidase catalytic domain-like"/>
    <property type="match status" value="1"/>
</dbReference>
<evidence type="ECO:0000313" key="12">
    <source>
        <dbReference type="Proteomes" id="UP000448867"/>
    </source>
</evidence>
<comment type="pathway">
    <text evidence="8">Glycan biosynthesis.</text>
</comment>
<evidence type="ECO:0000259" key="10">
    <source>
        <dbReference type="PROSITE" id="PS52029"/>
    </source>
</evidence>
<dbReference type="Proteomes" id="UP000448867">
    <property type="component" value="Unassembled WGS sequence"/>
</dbReference>
<dbReference type="Pfam" id="PF03734">
    <property type="entry name" value="YkuD"/>
    <property type="match status" value="1"/>
</dbReference>
<keyword evidence="5 9" id="KW-0133">Cell shape</keyword>
<comment type="caution">
    <text evidence="11">The sequence shown here is derived from an EMBL/GenBank/DDBJ whole genome shotgun (WGS) entry which is preliminary data.</text>
</comment>
<accession>A0A7X2J0Q3</accession>
<dbReference type="GO" id="GO:0018104">
    <property type="term" value="P:peptidoglycan-protein cross-linking"/>
    <property type="evidence" value="ECO:0007669"/>
    <property type="project" value="TreeGrafter"/>
</dbReference>
<dbReference type="UniPathway" id="UPA00219"/>
<dbReference type="GO" id="GO:0071555">
    <property type="term" value="P:cell wall organization"/>
    <property type="evidence" value="ECO:0007669"/>
    <property type="project" value="UniProtKB-UniRule"/>
</dbReference>
<evidence type="ECO:0000256" key="9">
    <source>
        <dbReference type="PROSITE-ProRule" id="PRU01373"/>
    </source>
</evidence>
<dbReference type="GO" id="GO:0071972">
    <property type="term" value="F:peptidoglycan L,D-transpeptidase activity"/>
    <property type="evidence" value="ECO:0007669"/>
    <property type="project" value="TreeGrafter"/>
</dbReference>
<dbReference type="PROSITE" id="PS52029">
    <property type="entry name" value="LD_TPASE"/>
    <property type="match status" value="1"/>
</dbReference>
<dbReference type="GO" id="GO:0016740">
    <property type="term" value="F:transferase activity"/>
    <property type="evidence" value="ECO:0007669"/>
    <property type="project" value="UniProtKB-KW"/>
</dbReference>
<protein>
    <submittedName>
        <fullName evidence="11">L,D-transpeptidase family protein</fullName>
    </submittedName>
</protein>
<sequence length="173" mass="19150">MISFIISLCMLISPLWPLGENPSLGDPYLIVNKQSNQLGYIENGAVQKIYDVSTGKEETLTPEGEFSITVKAANPYYRKKNIEGGDPANPLGTRWIGFDALETDGRTYGVHGTNDETSIGKYITAGCIRLHNREVEELFSEVPVGAKIWILSSEKTFEELGQEKGILKKVNKP</sequence>
<comment type="pathway">
    <text evidence="1 9">Cell wall biogenesis; peptidoglycan biosynthesis.</text>
</comment>
<feature type="active site" description="Proton donor/acceptor" evidence="9">
    <location>
        <position position="111"/>
    </location>
</feature>
<dbReference type="SUPFAM" id="SSF141523">
    <property type="entry name" value="L,D-transpeptidase catalytic domain-like"/>
    <property type="match status" value="1"/>
</dbReference>
<evidence type="ECO:0000256" key="6">
    <source>
        <dbReference type="ARBA" id="ARBA00022984"/>
    </source>
</evidence>
<comment type="similarity">
    <text evidence="2">Belongs to the YkuD family.</text>
</comment>
<keyword evidence="4" id="KW-0378">Hydrolase</keyword>
<dbReference type="AlphaFoldDB" id="A0A7X2J0Q3"/>
<dbReference type="CDD" id="cd16913">
    <property type="entry name" value="YkuD_like"/>
    <property type="match status" value="1"/>
</dbReference>
<organism evidence="11 12">
    <name type="scientific">Metabacillus lacus</name>
    <dbReference type="NCBI Taxonomy" id="1983721"/>
    <lineage>
        <taxon>Bacteria</taxon>
        <taxon>Bacillati</taxon>
        <taxon>Bacillota</taxon>
        <taxon>Bacilli</taxon>
        <taxon>Bacillales</taxon>
        <taxon>Bacillaceae</taxon>
        <taxon>Metabacillus</taxon>
    </lineage>
</organism>
<evidence type="ECO:0000256" key="4">
    <source>
        <dbReference type="ARBA" id="ARBA00022801"/>
    </source>
</evidence>
<evidence type="ECO:0000256" key="8">
    <source>
        <dbReference type="ARBA" id="ARBA00060592"/>
    </source>
</evidence>
<dbReference type="EMBL" id="WKKI01000028">
    <property type="protein sequence ID" value="MRX73134.1"/>
    <property type="molecule type" value="Genomic_DNA"/>
</dbReference>
<proteinExistence type="inferred from homology"/>
<evidence type="ECO:0000256" key="2">
    <source>
        <dbReference type="ARBA" id="ARBA00005992"/>
    </source>
</evidence>
<feature type="active site" description="Nucleophile" evidence="9">
    <location>
        <position position="127"/>
    </location>
</feature>
<evidence type="ECO:0000256" key="3">
    <source>
        <dbReference type="ARBA" id="ARBA00022679"/>
    </source>
</evidence>